<name>A0ABT5TSB3_9MICO</name>
<keyword evidence="3" id="KW-1185">Reference proteome</keyword>
<comment type="caution">
    <text evidence="2">The sequence shown here is derived from an EMBL/GenBank/DDBJ whole genome shotgun (WGS) entry which is preliminary data.</text>
</comment>
<dbReference type="InterPro" id="IPR015393">
    <property type="entry name" value="DUF1972"/>
</dbReference>
<proteinExistence type="predicted"/>
<gene>
    <name evidence="2" type="ORF">PU560_00495</name>
</gene>
<feature type="non-terminal residue" evidence="2">
    <location>
        <position position="1"/>
    </location>
</feature>
<protein>
    <submittedName>
        <fullName evidence="2">DUF1972 domain-containing protein</fullName>
    </submittedName>
</protein>
<feature type="domain" description="DUF1972" evidence="1">
    <location>
        <begin position="8"/>
        <end position="66"/>
    </location>
</feature>
<dbReference type="SUPFAM" id="SSF53756">
    <property type="entry name" value="UDP-Glycosyltransferase/glycogen phosphorylase"/>
    <property type="match status" value="1"/>
</dbReference>
<evidence type="ECO:0000259" key="1">
    <source>
        <dbReference type="Pfam" id="PF09314"/>
    </source>
</evidence>
<reference evidence="2" key="1">
    <citation type="submission" date="2023-02" db="EMBL/GenBank/DDBJ databases">
        <title>Georgenia sp.10Sc9-8, isolated from a soil sample collected from the Taklamakan desert.</title>
        <authorList>
            <person name="Liu S."/>
        </authorList>
    </citation>
    <scope>NUCLEOTIDE SEQUENCE</scope>
    <source>
        <strain evidence="2">10Sc9-8</strain>
    </source>
</reference>
<evidence type="ECO:0000313" key="3">
    <source>
        <dbReference type="Proteomes" id="UP001165561"/>
    </source>
</evidence>
<organism evidence="2 3">
    <name type="scientific">Georgenia halotolerans</name>
    <dbReference type="NCBI Taxonomy" id="3028317"/>
    <lineage>
        <taxon>Bacteria</taxon>
        <taxon>Bacillati</taxon>
        <taxon>Actinomycetota</taxon>
        <taxon>Actinomycetes</taxon>
        <taxon>Micrococcales</taxon>
        <taxon>Bogoriellaceae</taxon>
        <taxon>Georgenia</taxon>
    </lineage>
</organism>
<dbReference type="Proteomes" id="UP001165561">
    <property type="component" value="Unassembled WGS sequence"/>
</dbReference>
<sequence>HLPVATHVDGLEWKRSKWSPLGKRYYHLSESLAVRWSDAIIADAQGIADYYREQFDVRSELISYGAPIVAPDTDKLAELGLEAGKYHLVVARFEPENNVHLMVDGYTRST</sequence>
<accession>A0ABT5TSB3</accession>
<feature type="non-terminal residue" evidence="2">
    <location>
        <position position="110"/>
    </location>
</feature>
<evidence type="ECO:0000313" key="2">
    <source>
        <dbReference type="EMBL" id="MDD9204938.1"/>
    </source>
</evidence>
<dbReference type="EMBL" id="JARACI010000112">
    <property type="protein sequence ID" value="MDD9204938.1"/>
    <property type="molecule type" value="Genomic_DNA"/>
</dbReference>
<dbReference type="Pfam" id="PF09314">
    <property type="entry name" value="DUF1972"/>
    <property type="match status" value="1"/>
</dbReference>